<dbReference type="AlphaFoldDB" id="A0A857J256"/>
<name>A0A857J256_9BURK</name>
<evidence type="ECO:0000256" key="1">
    <source>
        <dbReference type="SAM" id="Phobius"/>
    </source>
</evidence>
<protein>
    <submittedName>
        <fullName evidence="2">Uncharacterized protein</fullName>
    </submittedName>
</protein>
<feature type="transmembrane region" description="Helical" evidence="1">
    <location>
        <begin position="79"/>
        <end position="98"/>
    </location>
</feature>
<accession>A0A857J256</accession>
<proteinExistence type="predicted"/>
<gene>
    <name evidence="2" type="ORF">GT347_02510</name>
</gene>
<dbReference type="RefSeq" id="WP_160550473.1">
    <property type="nucleotide sequence ID" value="NZ_CP047650.1"/>
</dbReference>
<keyword evidence="1" id="KW-0472">Membrane</keyword>
<organism evidence="2 3">
    <name type="scientific">Xylophilus rhododendri</name>
    <dbReference type="NCBI Taxonomy" id="2697032"/>
    <lineage>
        <taxon>Bacteria</taxon>
        <taxon>Pseudomonadati</taxon>
        <taxon>Pseudomonadota</taxon>
        <taxon>Betaproteobacteria</taxon>
        <taxon>Burkholderiales</taxon>
        <taxon>Xylophilus</taxon>
    </lineage>
</organism>
<dbReference type="Proteomes" id="UP000464787">
    <property type="component" value="Chromosome"/>
</dbReference>
<keyword evidence="3" id="KW-1185">Reference proteome</keyword>
<keyword evidence="1" id="KW-0812">Transmembrane</keyword>
<dbReference type="KEGG" id="xyk:GT347_02510"/>
<evidence type="ECO:0000313" key="2">
    <source>
        <dbReference type="EMBL" id="QHI96955.1"/>
    </source>
</evidence>
<dbReference type="EMBL" id="CP047650">
    <property type="protein sequence ID" value="QHI96955.1"/>
    <property type="molecule type" value="Genomic_DNA"/>
</dbReference>
<evidence type="ECO:0000313" key="3">
    <source>
        <dbReference type="Proteomes" id="UP000464787"/>
    </source>
</evidence>
<sequence>MSIAWEQLVQHFGDRGIPHSELSTLRGLLDYMRGSQEWQHAADLCYEDWVEYLVSSLNQARLSRHPVAWPVPGRRDPYWLRWGVGLLLYLLAVTLASVELTGSLWPWSRGEPPGLA</sequence>
<keyword evidence="1" id="KW-1133">Transmembrane helix</keyword>
<reference evidence="2 3" key="1">
    <citation type="submission" date="2020-01" db="EMBL/GenBank/DDBJ databases">
        <title>Genome sequencing of strain KACC 21265.</title>
        <authorList>
            <person name="Heo J."/>
            <person name="Kim S.-J."/>
            <person name="Kim J.-S."/>
            <person name="Hong S.-B."/>
            <person name="Kwon S.-W."/>
        </authorList>
    </citation>
    <scope>NUCLEOTIDE SEQUENCE [LARGE SCALE GENOMIC DNA]</scope>
    <source>
        <strain evidence="2 3">KACC 21265</strain>
    </source>
</reference>